<keyword evidence="1" id="KW-0540">Nuclease</keyword>
<dbReference type="EMBL" id="BHYK01000002">
    <property type="protein sequence ID" value="GCD08742.1"/>
    <property type="molecule type" value="Genomic_DNA"/>
</dbReference>
<dbReference type="GO" id="GO:0016788">
    <property type="term" value="F:hydrolase activity, acting on ester bonds"/>
    <property type="evidence" value="ECO:0007669"/>
    <property type="project" value="InterPro"/>
</dbReference>
<dbReference type="RefSeq" id="WP_124997493.1">
    <property type="nucleotide sequence ID" value="NZ_BHYK01000002.1"/>
</dbReference>
<dbReference type="InterPro" id="IPR019267">
    <property type="entry name" value="CRISPR-assoc_Cas6_C"/>
</dbReference>
<dbReference type="InterPro" id="IPR045747">
    <property type="entry name" value="CRISPR-assoc_prot_Cas6_N_sf"/>
</dbReference>
<dbReference type="NCBIfam" id="TIGR01877">
    <property type="entry name" value="cas_cas6"/>
    <property type="match status" value="1"/>
</dbReference>
<gene>
    <name evidence="6" type="ORF">Ctaglu_03650</name>
</gene>
<evidence type="ECO:0000256" key="3">
    <source>
        <dbReference type="ARBA" id="ARBA00022801"/>
    </source>
</evidence>
<proteinExistence type="predicted"/>
<evidence type="ECO:0000256" key="2">
    <source>
        <dbReference type="ARBA" id="ARBA00022759"/>
    </source>
</evidence>
<evidence type="ECO:0000259" key="5">
    <source>
        <dbReference type="Pfam" id="PF10040"/>
    </source>
</evidence>
<name>A0A401UGZ2_9CLOT</name>
<dbReference type="InterPro" id="IPR010156">
    <property type="entry name" value="CRISPR-assoc_prot_Cas6"/>
</dbReference>
<reference evidence="6 7" key="1">
    <citation type="submission" date="2018-11" db="EMBL/GenBank/DDBJ databases">
        <title>Genome sequencing and assembly of Clostridium tagluense strain A121.</title>
        <authorList>
            <person name="Murakami T."/>
            <person name="Segawa T."/>
            <person name="Shcherbakova V.A."/>
            <person name="Mori H."/>
            <person name="Yoshimura Y."/>
        </authorList>
    </citation>
    <scope>NUCLEOTIDE SEQUENCE [LARGE SCALE GENOMIC DNA]</scope>
    <source>
        <strain evidence="6 7">A121</strain>
    </source>
</reference>
<dbReference type="Pfam" id="PF10040">
    <property type="entry name" value="CRISPR_Cas6"/>
    <property type="match status" value="1"/>
</dbReference>
<evidence type="ECO:0000256" key="4">
    <source>
        <dbReference type="ARBA" id="ARBA00023118"/>
    </source>
</evidence>
<keyword evidence="4" id="KW-0051">Antiviral defense</keyword>
<protein>
    <recommendedName>
        <fullName evidence="5">CRISPR-associated protein Cas6 C-terminal domain-containing protein</fullName>
    </recommendedName>
</protein>
<dbReference type="Gene3D" id="3.30.70.1900">
    <property type="match status" value="1"/>
</dbReference>
<dbReference type="GO" id="GO:0051607">
    <property type="term" value="P:defense response to virus"/>
    <property type="evidence" value="ECO:0007669"/>
    <property type="project" value="UniProtKB-KW"/>
</dbReference>
<sequence>MLNYYTICFRNTEKIENTIDTARIWHGIFFKILKEYNEEISTQYHEQPSKQSFSISPVFCVGNSNDKYFSKNSLLKVNIALFTDEIHKGLFEFIRKNKSVNYGEAELLIEEVHFKIIDEEVLEQGRVKRGTMNFISPTAFRINPVNSPLPSPKRIFKSLNKSYNEIFNGELLNDEIIEQLEKYVVVEGLNINTEVAKYKKFDITGFKGKVNLNLKFPDEEVQKSLEKLFALASYVGIGYKTGMGMGQCIVSKK</sequence>
<organism evidence="6 7">
    <name type="scientific">Clostridium tagluense</name>
    <dbReference type="NCBI Taxonomy" id="360422"/>
    <lineage>
        <taxon>Bacteria</taxon>
        <taxon>Bacillati</taxon>
        <taxon>Bacillota</taxon>
        <taxon>Clostridia</taxon>
        <taxon>Eubacteriales</taxon>
        <taxon>Clostridiaceae</taxon>
        <taxon>Clostridium</taxon>
    </lineage>
</organism>
<keyword evidence="2" id="KW-0255">Endonuclease</keyword>
<evidence type="ECO:0000313" key="7">
    <source>
        <dbReference type="Proteomes" id="UP000287872"/>
    </source>
</evidence>
<accession>A0A401UGZ2</accession>
<dbReference type="CDD" id="cd21141">
    <property type="entry name" value="Cas6_III-like"/>
    <property type="match status" value="1"/>
</dbReference>
<keyword evidence="3" id="KW-0378">Hydrolase</keyword>
<comment type="caution">
    <text evidence="6">The sequence shown here is derived from an EMBL/GenBank/DDBJ whole genome shotgun (WGS) entry which is preliminary data.</text>
</comment>
<dbReference type="Gene3D" id="3.30.70.1890">
    <property type="match status" value="1"/>
</dbReference>
<dbReference type="OrthoDB" id="425607at2"/>
<evidence type="ECO:0000313" key="6">
    <source>
        <dbReference type="EMBL" id="GCD08742.1"/>
    </source>
</evidence>
<keyword evidence="7" id="KW-1185">Reference proteome</keyword>
<evidence type="ECO:0000256" key="1">
    <source>
        <dbReference type="ARBA" id="ARBA00022722"/>
    </source>
</evidence>
<feature type="domain" description="CRISPR-associated protein Cas6 C-terminal" evidence="5">
    <location>
        <begin position="132"/>
        <end position="247"/>
    </location>
</feature>
<dbReference type="GO" id="GO:0004519">
    <property type="term" value="F:endonuclease activity"/>
    <property type="evidence" value="ECO:0007669"/>
    <property type="project" value="UniProtKB-KW"/>
</dbReference>
<dbReference type="Proteomes" id="UP000287872">
    <property type="component" value="Unassembled WGS sequence"/>
</dbReference>
<dbReference type="AlphaFoldDB" id="A0A401UGZ2"/>